<evidence type="ECO:0000313" key="3">
    <source>
        <dbReference type="Proteomes" id="UP001144280"/>
    </source>
</evidence>
<sequence length="892" mass="94609">MTTEPVTEREAQVLALLTDRLSNAQIANRLHISVRTVEHHVSALLRKLGADDRRALAELAGRRRTGGGRLVGLPSPHTSFVGRAAERDLVRAALERGRLVTLLGPGGVGKTRLAVAVAEQVAPSSGNEGAFVDLVPVRGAFVGPAVAAALGLAQRPQQPLLDTIAEHLADRPALLVLDSCEHVLDGAAELVAGVLAACPAVRVLTTSRERLRLPGEQSVPVEPLPVEGEAVALFRDRAAAADPRFGAEPATLARICARLDGMPLAIELAAARVAALGVHGLLTALDDAVRVLAGDRNPDPRHRSLRAVIDWSHDLLDEAEQALFRRLAVFAGPFDLPAATAVAGAIDTAAVADLLGRLVDKSLVVRLPGSGRWRLLDTIRAYGRQRLAAADEQPAIRRRHLGWAQTVAAALEDRLDGDWRDEFDAAVDDLRAALQDVPPGPEEVAHRLARALGHLTYARRVRLEAVDHYRQAARHAPTPAGAAADLATAADCAAATYRADLAFELLIEAAEKAGQAGDGDTRAALLSRAIETNSRYPATFAIPVPRERLRELHREATATASPDNPRTAAALAINAAWLAEPPGQDPAPAEHALAAARATGDPVLIWAAVDTVVTVYERHAHLRRAHELVLTGLPLLARLDRNDPRAGATVRSIQYLRAVLALAVGDLTAAIGAARAAATDPITADPMGLGSLLVPPLVLSGRFDEALRHADALWHAWETSGRAVAGRLWFPAASAALAHGLSGNPDGFRLWRDRMSDLAGPHNVHRIPTASSARFADARMAVHTGDLTDAATIVRDAFSDPAPSNRYRVFAQAAAAELAVVAGLPDAPGYLDTAAKLAAENGWAAACLARARGRYHRDPEALRESVDAWERIGAHFEHAYTTALLRGTTDGP</sequence>
<organism evidence="2 3">
    <name type="scientific">Phytohabitans aurantiacus</name>
    <dbReference type="NCBI Taxonomy" id="3016789"/>
    <lineage>
        <taxon>Bacteria</taxon>
        <taxon>Bacillati</taxon>
        <taxon>Actinomycetota</taxon>
        <taxon>Actinomycetes</taxon>
        <taxon>Micromonosporales</taxon>
        <taxon>Micromonosporaceae</taxon>
    </lineage>
</organism>
<dbReference type="Pfam" id="PF00196">
    <property type="entry name" value="GerE"/>
    <property type="match status" value="1"/>
</dbReference>
<dbReference type="InterPro" id="IPR036388">
    <property type="entry name" value="WH-like_DNA-bd_sf"/>
</dbReference>
<dbReference type="SUPFAM" id="SSF46894">
    <property type="entry name" value="C-terminal effector domain of the bipartite response regulators"/>
    <property type="match status" value="1"/>
</dbReference>
<keyword evidence="3" id="KW-1185">Reference proteome</keyword>
<dbReference type="SMART" id="SM00421">
    <property type="entry name" value="HTH_LUXR"/>
    <property type="match status" value="1"/>
</dbReference>
<dbReference type="PRINTS" id="PR00038">
    <property type="entry name" value="HTHLUXR"/>
</dbReference>
<dbReference type="SUPFAM" id="SSF52540">
    <property type="entry name" value="P-loop containing nucleoside triphosphate hydrolases"/>
    <property type="match status" value="1"/>
</dbReference>
<dbReference type="EMBL" id="BSDI01000033">
    <property type="protein sequence ID" value="GLI00579.1"/>
    <property type="molecule type" value="Genomic_DNA"/>
</dbReference>
<dbReference type="InterPro" id="IPR027417">
    <property type="entry name" value="P-loop_NTPase"/>
</dbReference>
<dbReference type="PANTHER" id="PTHR47691">
    <property type="entry name" value="REGULATOR-RELATED"/>
    <property type="match status" value="1"/>
</dbReference>
<name>A0ABQ5R197_9ACTN</name>
<dbReference type="InterPro" id="IPR000792">
    <property type="entry name" value="Tscrpt_reg_LuxR_C"/>
</dbReference>
<comment type="caution">
    <text evidence="2">The sequence shown here is derived from an EMBL/GenBank/DDBJ whole genome shotgun (WGS) entry which is preliminary data.</text>
</comment>
<evidence type="ECO:0000259" key="1">
    <source>
        <dbReference type="PROSITE" id="PS50043"/>
    </source>
</evidence>
<proteinExistence type="predicted"/>
<feature type="domain" description="HTH luxR-type" evidence="1">
    <location>
        <begin position="1"/>
        <end position="64"/>
    </location>
</feature>
<dbReference type="RefSeq" id="WP_281901002.1">
    <property type="nucleotide sequence ID" value="NZ_BSDI01000033.1"/>
</dbReference>
<dbReference type="Pfam" id="PF25872">
    <property type="entry name" value="HTH_77"/>
    <property type="match status" value="1"/>
</dbReference>
<evidence type="ECO:0000313" key="2">
    <source>
        <dbReference type="EMBL" id="GLI00579.1"/>
    </source>
</evidence>
<dbReference type="PANTHER" id="PTHR47691:SF3">
    <property type="entry name" value="HTH-TYPE TRANSCRIPTIONAL REGULATOR RV0890C-RELATED"/>
    <property type="match status" value="1"/>
</dbReference>
<dbReference type="PRINTS" id="PR00364">
    <property type="entry name" value="DISEASERSIST"/>
</dbReference>
<dbReference type="InterPro" id="IPR058852">
    <property type="entry name" value="HTH_77"/>
</dbReference>
<accession>A0ABQ5R197</accession>
<dbReference type="InterPro" id="IPR016032">
    <property type="entry name" value="Sig_transdc_resp-reg_C-effctor"/>
</dbReference>
<gene>
    <name evidence="2" type="ORF">Pa4123_58550</name>
</gene>
<dbReference type="Proteomes" id="UP001144280">
    <property type="component" value="Unassembled WGS sequence"/>
</dbReference>
<dbReference type="PROSITE" id="PS50043">
    <property type="entry name" value="HTH_LUXR_2"/>
    <property type="match status" value="1"/>
</dbReference>
<reference evidence="2" key="1">
    <citation type="submission" date="2022-12" db="EMBL/GenBank/DDBJ databases">
        <title>New Phytohabitans aurantiacus sp. RD004123 nov., an actinomycete isolated from soil.</title>
        <authorList>
            <person name="Triningsih D.W."/>
            <person name="Harunari E."/>
            <person name="Igarashi Y."/>
        </authorList>
    </citation>
    <scope>NUCLEOTIDE SEQUENCE</scope>
    <source>
        <strain evidence="2">RD004123</strain>
    </source>
</reference>
<dbReference type="CDD" id="cd06170">
    <property type="entry name" value="LuxR_C_like"/>
    <property type="match status" value="1"/>
</dbReference>
<protein>
    <recommendedName>
        <fullName evidence="1">HTH luxR-type domain-containing protein</fullName>
    </recommendedName>
</protein>
<dbReference type="Gene3D" id="3.40.50.300">
    <property type="entry name" value="P-loop containing nucleotide triphosphate hydrolases"/>
    <property type="match status" value="1"/>
</dbReference>
<dbReference type="Gene3D" id="1.10.10.10">
    <property type="entry name" value="Winged helix-like DNA-binding domain superfamily/Winged helix DNA-binding domain"/>
    <property type="match status" value="1"/>
</dbReference>